<evidence type="ECO:0000313" key="2">
    <source>
        <dbReference type="EMBL" id="QJI01955.1"/>
    </source>
</evidence>
<evidence type="ECO:0000313" key="1">
    <source>
        <dbReference type="EMBL" id="QJA49038.1"/>
    </source>
</evidence>
<name>A0A6H1ZNE8_9ZZZZ</name>
<protein>
    <submittedName>
        <fullName evidence="1">Uncharacterized protein</fullName>
    </submittedName>
</protein>
<gene>
    <name evidence="1" type="ORF">TM448A01221_0003</name>
    <name evidence="2" type="ORF">TM448B02850_0009</name>
</gene>
<organism evidence="1">
    <name type="scientific">viral metagenome</name>
    <dbReference type="NCBI Taxonomy" id="1070528"/>
    <lineage>
        <taxon>unclassified sequences</taxon>
        <taxon>metagenomes</taxon>
        <taxon>organismal metagenomes</taxon>
    </lineage>
</organism>
<dbReference type="AlphaFoldDB" id="A0A6H1ZNE8"/>
<sequence>MGNMSYCRFENTLRDLQDCYENMDNDLSNSEKLAHDRMIVLCRRIAEEFELD</sequence>
<dbReference type="EMBL" id="MT144115">
    <property type="protein sequence ID" value="QJA49038.1"/>
    <property type="molecule type" value="Genomic_DNA"/>
</dbReference>
<reference evidence="1" key="1">
    <citation type="submission" date="2020-03" db="EMBL/GenBank/DDBJ databases">
        <title>The deep terrestrial virosphere.</title>
        <authorList>
            <person name="Holmfeldt K."/>
            <person name="Nilsson E."/>
            <person name="Simone D."/>
            <person name="Lopez-Fernandez M."/>
            <person name="Wu X."/>
            <person name="de Brujin I."/>
            <person name="Lundin D."/>
            <person name="Andersson A."/>
            <person name="Bertilsson S."/>
            <person name="Dopson M."/>
        </authorList>
    </citation>
    <scope>NUCLEOTIDE SEQUENCE</scope>
    <source>
        <strain evidence="1">TM448A01221</strain>
        <strain evidence="2">TM448B02850</strain>
    </source>
</reference>
<accession>A0A6H1ZNE8</accession>
<proteinExistence type="predicted"/>
<dbReference type="EMBL" id="MT144964">
    <property type="protein sequence ID" value="QJI01955.1"/>
    <property type="molecule type" value="Genomic_DNA"/>
</dbReference>